<sequence length="156" mass="17519">MPRYRYGRNLSISICLWLALLATATSDPVFQKVQEQKSTLETTGYLTTHELQLFRESLQFIKDESCRRALNATLQGLLSNAQWAVSMLDASVRTPVGIESQVIHQLGHFDQCFQKPLPQPVTSSETIDFLQPVPVQYCLVDVTISGVTSMETNVIE</sequence>
<proteinExistence type="predicted"/>
<feature type="chain" id="PRO_5009325968" description="Nose resistant-to-fluoxetine protein N-terminal domain-containing protein" evidence="1">
    <location>
        <begin position="27"/>
        <end position="156"/>
    </location>
</feature>
<dbReference type="InterPro" id="IPR006621">
    <property type="entry name" value="Nose-resist-to-fluoxetine_N"/>
</dbReference>
<dbReference type="VEuPathDB" id="VectorBase:SCAU004431"/>
<gene>
    <name evidence="3" type="primary">106093501</name>
</gene>
<dbReference type="AlphaFoldDB" id="A0A1I8P3C0"/>
<evidence type="ECO:0000259" key="2">
    <source>
        <dbReference type="Pfam" id="PF20146"/>
    </source>
</evidence>
<name>A0A1I8P3C0_STOCA</name>
<dbReference type="EnsemblMetazoa" id="SCAU004431-RA">
    <property type="protein sequence ID" value="SCAU004431-PA"/>
    <property type="gene ID" value="SCAU004431"/>
</dbReference>
<evidence type="ECO:0000313" key="3">
    <source>
        <dbReference type="EnsemblMetazoa" id="SCAU004431-PA"/>
    </source>
</evidence>
<accession>A0A1I8P3C0</accession>
<keyword evidence="1" id="KW-0732">Signal</keyword>
<evidence type="ECO:0000313" key="4">
    <source>
        <dbReference type="Proteomes" id="UP000095300"/>
    </source>
</evidence>
<protein>
    <recommendedName>
        <fullName evidence="2">Nose resistant-to-fluoxetine protein N-terminal domain-containing protein</fullName>
    </recommendedName>
</protein>
<feature type="signal peptide" evidence="1">
    <location>
        <begin position="1"/>
        <end position="26"/>
    </location>
</feature>
<feature type="domain" description="Nose resistant-to-fluoxetine protein N-terminal" evidence="2">
    <location>
        <begin position="66"/>
        <end position="138"/>
    </location>
</feature>
<reference evidence="3" key="1">
    <citation type="submission" date="2020-05" db="UniProtKB">
        <authorList>
            <consortium name="EnsemblMetazoa"/>
        </authorList>
    </citation>
    <scope>IDENTIFICATION</scope>
    <source>
        <strain evidence="3">USDA</strain>
    </source>
</reference>
<dbReference type="Proteomes" id="UP000095300">
    <property type="component" value="Unassembled WGS sequence"/>
</dbReference>
<organism evidence="3 4">
    <name type="scientific">Stomoxys calcitrans</name>
    <name type="common">Stable fly</name>
    <name type="synonym">Conops calcitrans</name>
    <dbReference type="NCBI Taxonomy" id="35570"/>
    <lineage>
        <taxon>Eukaryota</taxon>
        <taxon>Metazoa</taxon>
        <taxon>Ecdysozoa</taxon>
        <taxon>Arthropoda</taxon>
        <taxon>Hexapoda</taxon>
        <taxon>Insecta</taxon>
        <taxon>Pterygota</taxon>
        <taxon>Neoptera</taxon>
        <taxon>Endopterygota</taxon>
        <taxon>Diptera</taxon>
        <taxon>Brachycera</taxon>
        <taxon>Muscomorpha</taxon>
        <taxon>Muscoidea</taxon>
        <taxon>Muscidae</taxon>
        <taxon>Stomoxys</taxon>
    </lineage>
</organism>
<keyword evidence="4" id="KW-1185">Reference proteome</keyword>
<dbReference type="Pfam" id="PF20146">
    <property type="entry name" value="NRF"/>
    <property type="match status" value="1"/>
</dbReference>
<evidence type="ECO:0000256" key="1">
    <source>
        <dbReference type="SAM" id="SignalP"/>
    </source>
</evidence>